<dbReference type="Proteomes" id="UP000009168">
    <property type="component" value="Unassembled WGS sequence"/>
</dbReference>
<protein>
    <submittedName>
        <fullName evidence="2">Uncharacterized protein</fullName>
    </submittedName>
</protein>
<sequence length="166" mass="20255">MLCKKQKLFIICKQKKGNEINQSLENINSDHTQEKKFTSLENYLIQMNREMLKQQQENNNKYLKMQEEMLKQQQENNNKYLKMQEEMLKQQQENNNKYLKMQEEMLKQQKQTQDYWQANNNKLLKILENQQLIQNCYGQLSNDFVIFKKEIQEQLARINKKLNKLG</sequence>
<evidence type="ECO:0000256" key="1">
    <source>
        <dbReference type="SAM" id="Coils"/>
    </source>
</evidence>
<dbReference type="STRING" id="312017.Q23YE7"/>
<dbReference type="AlphaFoldDB" id="Q23YE7"/>
<accession>Q23YE7</accession>
<organism evidence="2 3">
    <name type="scientific">Tetrahymena thermophila (strain SB210)</name>
    <dbReference type="NCBI Taxonomy" id="312017"/>
    <lineage>
        <taxon>Eukaryota</taxon>
        <taxon>Sar</taxon>
        <taxon>Alveolata</taxon>
        <taxon>Ciliophora</taxon>
        <taxon>Intramacronucleata</taxon>
        <taxon>Oligohymenophorea</taxon>
        <taxon>Hymenostomatida</taxon>
        <taxon>Tetrahymenina</taxon>
        <taxon>Tetrahymenidae</taxon>
        <taxon>Tetrahymena</taxon>
    </lineage>
</organism>
<reference evidence="3" key="1">
    <citation type="journal article" date="2006" name="PLoS Biol.">
        <title>Macronuclear genome sequence of the ciliate Tetrahymena thermophila, a model eukaryote.</title>
        <authorList>
            <person name="Eisen J.A."/>
            <person name="Coyne R.S."/>
            <person name="Wu M."/>
            <person name="Wu D."/>
            <person name="Thiagarajan M."/>
            <person name="Wortman J.R."/>
            <person name="Badger J.H."/>
            <person name="Ren Q."/>
            <person name="Amedeo P."/>
            <person name="Jones K.M."/>
            <person name="Tallon L.J."/>
            <person name="Delcher A.L."/>
            <person name="Salzberg S.L."/>
            <person name="Silva J.C."/>
            <person name="Haas B.J."/>
            <person name="Majoros W.H."/>
            <person name="Farzad M."/>
            <person name="Carlton J.M."/>
            <person name="Smith R.K. Jr."/>
            <person name="Garg J."/>
            <person name="Pearlman R.E."/>
            <person name="Karrer K.M."/>
            <person name="Sun L."/>
            <person name="Manning G."/>
            <person name="Elde N.C."/>
            <person name="Turkewitz A.P."/>
            <person name="Asai D.J."/>
            <person name="Wilkes D.E."/>
            <person name="Wang Y."/>
            <person name="Cai H."/>
            <person name="Collins K."/>
            <person name="Stewart B.A."/>
            <person name="Lee S.R."/>
            <person name="Wilamowska K."/>
            <person name="Weinberg Z."/>
            <person name="Ruzzo W.L."/>
            <person name="Wloga D."/>
            <person name="Gaertig J."/>
            <person name="Frankel J."/>
            <person name="Tsao C.-C."/>
            <person name="Gorovsky M.A."/>
            <person name="Keeling P.J."/>
            <person name="Waller R.F."/>
            <person name="Patron N.J."/>
            <person name="Cherry J.M."/>
            <person name="Stover N.A."/>
            <person name="Krieger C.J."/>
            <person name="del Toro C."/>
            <person name="Ryder H.F."/>
            <person name="Williamson S.C."/>
            <person name="Barbeau R.A."/>
            <person name="Hamilton E.P."/>
            <person name="Orias E."/>
        </authorList>
    </citation>
    <scope>NUCLEOTIDE SEQUENCE [LARGE SCALE GENOMIC DNA]</scope>
    <source>
        <strain evidence="3">SB210</strain>
    </source>
</reference>
<dbReference type="HOGENOM" id="CLU_1606039_0_0_1"/>
<proteinExistence type="predicted"/>
<keyword evidence="3" id="KW-1185">Reference proteome</keyword>
<name>Q23YE7_TETTS</name>
<dbReference type="KEGG" id="tet:TTHERM_00898170"/>
<gene>
    <name evidence="2" type="ORF">TTHERM_00898170</name>
</gene>
<dbReference type="RefSeq" id="XP_001021762.1">
    <property type="nucleotide sequence ID" value="XM_001021762.1"/>
</dbReference>
<keyword evidence="1" id="KW-0175">Coiled coil</keyword>
<dbReference type="InParanoid" id="Q23YE7"/>
<evidence type="ECO:0000313" key="2">
    <source>
        <dbReference type="EMBL" id="EAS01517.1"/>
    </source>
</evidence>
<evidence type="ECO:0000313" key="3">
    <source>
        <dbReference type="Proteomes" id="UP000009168"/>
    </source>
</evidence>
<dbReference type="GeneID" id="7830221"/>
<feature type="coiled-coil region" evidence="1">
    <location>
        <begin position="52"/>
        <end position="109"/>
    </location>
</feature>
<dbReference type="EMBL" id="GG662601">
    <property type="protein sequence ID" value="EAS01517.1"/>
    <property type="molecule type" value="Genomic_DNA"/>
</dbReference>